<keyword evidence="2" id="KW-1185">Reference proteome</keyword>
<dbReference type="SUPFAM" id="SSF53167">
    <property type="entry name" value="Purine and uridine phosphorylases"/>
    <property type="match status" value="1"/>
</dbReference>
<dbReference type="EMBL" id="JAANYQ010000001">
    <property type="protein sequence ID" value="KAF4126947.1"/>
    <property type="molecule type" value="Genomic_DNA"/>
</dbReference>
<dbReference type="PANTHER" id="PTHR46082">
    <property type="entry name" value="ATP/GTP-BINDING PROTEIN-RELATED"/>
    <property type="match status" value="1"/>
</dbReference>
<dbReference type="InterPro" id="IPR027417">
    <property type="entry name" value="P-loop_NTPase"/>
</dbReference>
<dbReference type="Gene3D" id="3.40.50.300">
    <property type="entry name" value="P-loop containing nucleotide triphosphate hydrolases"/>
    <property type="match status" value="1"/>
</dbReference>
<dbReference type="PANTHER" id="PTHR46082:SF11">
    <property type="entry name" value="AAA+ ATPASE DOMAIN-CONTAINING PROTEIN-RELATED"/>
    <property type="match status" value="1"/>
</dbReference>
<dbReference type="AlphaFoldDB" id="A0A9P5D592"/>
<dbReference type="RefSeq" id="XP_035325599.1">
    <property type="nucleotide sequence ID" value="XM_035462669.1"/>
</dbReference>
<gene>
    <name evidence="1" type="ORF">GMORB2_0684</name>
</gene>
<evidence type="ECO:0000313" key="2">
    <source>
        <dbReference type="Proteomes" id="UP000749293"/>
    </source>
</evidence>
<proteinExistence type="predicted"/>
<name>A0A9P5D592_9HYPO</name>
<dbReference type="GO" id="GO:0003824">
    <property type="term" value="F:catalytic activity"/>
    <property type="evidence" value="ECO:0007669"/>
    <property type="project" value="InterPro"/>
</dbReference>
<evidence type="ECO:0000313" key="1">
    <source>
        <dbReference type="EMBL" id="KAF4126947.1"/>
    </source>
</evidence>
<dbReference type="OrthoDB" id="20872at2759"/>
<dbReference type="Proteomes" id="UP000749293">
    <property type="component" value="Unassembled WGS sequence"/>
</dbReference>
<dbReference type="InterPro" id="IPR035994">
    <property type="entry name" value="Nucleoside_phosphorylase_sf"/>
</dbReference>
<accession>A0A9P5D592</accession>
<dbReference type="GO" id="GO:0009116">
    <property type="term" value="P:nucleoside metabolic process"/>
    <property type="evidence" value="ECO:0007669"/>
    <property type="project" value="InterPro"/>
</dbReference>
<dbReference type="GeneID" id="55966914"/>
<dbReference type="SUPFAM" id="SSF52540">
    <property type="entry name" value="P-loop containing nucleoside triphosphate hydrolases"/>
    <property type="match status" value="1"/>
</dbReference>
<dbReference type="Gene3D" id="3.40.50.1580">
    <property type="entry name" value="Nucleoside phosphorylase domain"/>
    <property type="match status" value="1"/>
</dbReference>
<organism evidence="1 2">
    <name type="scientific">Geosmithia morbida</name>
    <dbReference type="NCBI Taxonomy" id="1094350"/>
    <lineage>
        <taxon>Eukaryota</taxon>
        <taxon>Fungi</taxon>
        <taxon>Dikarya</taxon>
        <taxon>Ascomycota</taxon>
        <taxon>Pezizomycotina</taxon>
        <taxon>Sordariomycetes</taxon>
        <taxon>Hypocreomycetidae</taxon>
        <taxon>Hypocreales</taxon>
        <taxon>Bionectriaceae</taxon>
        <taxon>Geosmithia</taxon>
    </lineage>
</organism>
<dbReference type="InterPro" id="IPR053137">
    <property type="entry name" value="NLR-like"/>
</dbReference>
<comment type="caution">
    <text evidence="1">The sequence shown here is derived from an EMBL/GenBank/DDBJ whole genome shotgun (WGS) entry which is preliminary data.</text>
</comment>
<reference evidence="1" key="1">
    <citation type="submission" date="2020-03" db="EMBL/GenBank/DDBJ databases">
        <title>Site-based positive gene gene selection in Geosmithia morbida across the United States reveals a broad range of putative effectors and factors for local host and environmental adapation.</title>
        <authorList>
            <person name="Onufrak A."/>
            <person name="Murdoch R.W."/>
            <person name="Gazis R."/>
            <person name="Huff M."/>
            <person name="Staton M."/>
            <person name="Klingeman W."/>
            <person name="Hadziabdic D."/>
        </authorList>
    </citation>
    <scope>NUCLEOTIDE SEQUENCE</scope>
    <source>
        <strain evidence="1">1262</strain>
    </source>
</reference>
<protein>
    <submittedName>
        <fullName evidence="1">Phosphorylase superfamily</fullName>
    </submittedName>
</protein>
<sequence>MVGIGGGAPTKKQDIRLGDVVVGTPSNGRSGIFQYDFGKAVQDGVFKLTRHLDQPPMFLLTAVSSLKATHEGKGHNLKLDVENALDNIRKRNNFARPPTISHRLYKPEVIHPPESPDDCAVVCGSDPASLEIRTERCPDDDDPAIHYGLIASADTVMRNAQFRDKLANKEGVLCFEMEAPGLVNHFPCLVIRGICDYSDSHKNKDWQGYAAMTAAAYARDLLLSIPPDSVQQEKRMTEAFDDVWKSVRGIHEDSHATRATQSTHTALLDRTHQGVPSTSQHAAADDVSAALKPHYMLRFADDPDFIDRPDMMEWMIQQHNIPGHVRMALVGIGGIGFAHWVHERSKDTSIFWVRASTEATFRESYQQIANILSLPRRNERGTDILALVWEWLQREDIASWLMVVDNADDRHMFLPQHMNNGEKSPGSYLPHTGNGRILVTSRNYDVAERLVEGKGIQAVPEMASTQASQLFRTKLGQSSDEDEAPSLIQALGNIPPAVTRSAAYIRKRRGRVIGAYLDAS</sequence>